<feature type="transmembrane region" description="Helical" evidence="1">
    <location>
        <begin position="196"/>
        <end position="212"/>
    </location>
</feature>
<dbReference type="GO" id="GO:0016746">
    <property type="term" value="F:acyltransferase activity"/>
    <property type="evidence" value="ECO:0007669"/>
    <property type="project" value="UniProtKB-KW"/>
</dbReference>
<dbReference type="InterPro" id="IPR002656">
    <property type="entry name" value="Acyl_transf_3_dom"/>
</dbReference>
<feature type="transmembrane region" description="Helical" evidence="1">
    <location>
        <begin position="49"/>
        <end position="69"/>
    </location>
</feature>
<keyword evidence="3" id="KW-0012">Acyltransferase</keyword>
<dbReference type="RefSeq" id="WP_163198422.1">
    <property type="nucleotide sequence ID" value="NZ_WHZU01000006.1"/>
</dbReference>
<name>A0ABX0CGN4_9BIFI</name>
<keyword evidence="3" id="KW-0808">Transferase</keyword>
<gene>
    <name evidence="3" type="ORF">GFD18_05155</name>
</gene>
<dbReference type="EMBL" id="WHZU01000006">
    <property type="protein sequence ID" value="NEH11477.1"/>
    <property type="molecule type" value="Genomic_DNA"/>
</dbReference>
<evidence type="ECO:0000259" key="2">
    <source>
        <dbReference type="Pfam" id="PF01757"/>
    </source>
</evidence>
<comment type="caution">
    <text evidence="3">The sequence shown here is derived from an EMBL/GenBank/DDBJ whole genome shotgun (WGS) entry which is preliminary data.</text>
</comment>
<dbReference type="PANTHER" id="PTHR36927">
    <property type="entry name" value="BLR4337 PROTEIN"/>
    <property type="match status" value="1"/>
</dbReference>
<sequence length="336" mass="37914">MKRQRQDIVAIRALAILLVMFGHSIILYSSSWNVYGTTQSAPVLDAVKSVIDVLQMPLFFSISGFCLMFTMQSGHRIVFIRFVLDKVKRLLVPFLIVGIGWLVPIRLLLGYLGYENKPLPYVLIYDFLIGFDNGHLWFLPSLFLMFIVVGGLIEISALWNKYERLFEGMLIAVAFGLYMTALCVPAITFIPYMGNVCRYFIFFALGFVIHRYEDALHMHSRGSVLAGVLTLLCSCLIIQLTGITKNGIGALVVGAAMVLAMYMVVPDRYIQISQPISKDSLGLYLFHSPLLYISFTFWPNISPWLMVTINFVGFGLCALLLTELIRFLRLGFVIGE</sequence>
<keyword evidence="4" id="KW-1185">Reference proteome</keyword>
<feature type="transmembrane region" description="Helical" evidence="1">
    <location>
        <begin position="224"/>
        <end position="242"/>
    </location>
</feature>
<evidence type="ECO:0000313" key="3">
    <source>
        <dbReference type="EMBL" id="NEH11477.1"/>
    </source>
</evidence>
<protein>
    <submittedName>
        <fullName evidence="3">Acyltransferase family protein</fullName>
    </submittedName>
</protein>
<keyword evidence="1" id="KW-0812">Transmembrane</keyword>
<feature type="transmembrane region" description="Helical" evidence="1">
    <location>
        <begin position="165"/>
        <end position="190"/>
    </location>
</feature>
<feature type="transmembrane region" description="Helical" evidence="1">
    <location>
        <begin position="134"/>
        <end position="153"/>
    </location>
</feature>
<reference evidence="3 4" key="1">
    <citation type="submission" date="2019-10" db="EMBL/GenBank/DDBJ databases">
        <title>Bifidobacterium from non-human primates.</title>
        <authorList>
            <person name="Modesto M."/>
        </authorList>
    </citation>
    <scope>NUCLEOTIDE SEQUENCE [LARGE SCALE GENOMIC DNA]</scope>
    <source>
        <strain evidence="3 4">SMA1</strain>
    </source>
</reference>
<organism evidence="3 4">
    <name type="scientific">Bifidobacterium saimiriisciurei</name>
    <dbReference type="NCBI Taxonomy" id="2661627"/>
    <lineage>
        <taxon>Bacteria</taxon>
        <taxon>Bacillati</taxon>
        <taxon>Actinomycetota</taxon>
        <taxon>Actinomycetes</taxon>
        <taxon>Bifidobacteriales</taxon>
        <taxon>Bifidobacteriaceae</taxon>
        <taxon>Bifidobacterium</taxon>
    </lineage>
</organism>
<feature type="transmembrane region" description="Helical" evidence="1">
    <location>
        <begin position="9"/>
        <end position="29"/>
    </location>
</feature>
<feature type="transmembrane region" description="Helical" evidence="1">
    <location>
        <begin position="248"/>
        <end position="269"/>
    </location>
</feature>
<evidence type="ECO:0000256" key="1">
    <source>
        <dbReference type="SAM" id="Phobius"/>
    </source>
</evidence>
<keyword evidence="1" id="KW-1133">Transmembrane helix</keyword>
<accession>A0ABX0CGN4</accession>
<feature type="transmembrane region" description="Helical" evidence="1">
    <location>
        <begin position="304"/>
        <end position="322"/>
    </location>
</feature>
<feature type="domain" description="Acyltransferase 3" evidence="2">
    <location>
        <begin position="10"/>
        <end position="320"/>
    </location>
</feature>
<keyword evidence="1" id="KW-0472">Membrane</keyword>
<dbReference type="Proteomes" id="UP000475155">
    <property type="component" value="Unassembled WGS sequence"/>
</dbReference>
<dbReference type="PANTHER" id="PTHR36927:SF1">
    <property type="entry name" value="MDO-LIKE PROTEIN"/>
    <property type="match status" value="1"/>
</dbReference>
<feature type="transmembrane region" description="Helical" evidence="1">
    <location>
        <begin position="281"/>
        <end position="298"/>
    </location>
</feature>
<proteinExistence type="predicted"/>
<evidence type="ECO:0000313" key="4">
    <source>
        <dbReference type="Proteomes" id="UP000475155"/>
    </source>
</evidence>
<feature type="transmembrane region" description="Helical" evidence="1">
    <location>
        <begin position="90"/>
        <end position="114"/>
    </location>
</feature>
<dbReference type="Pfam" id="PF01757">
    <property type="entry name" value="Acyl_transf_3"/>
    <property type="match status" value="1"/>
</dbReference>
<dbReference type="InterPro" id="IPR050623">
    <property type="entry name" value="Glucan_succinyl_AcylTrfase"/>
</dbReference>